<feature type="transmembrane region" description="Helical" evidence="5">
    <location>
        <begin position="394"/>
        <end position="414"/>
    </location>
</feature>
<dbReference type="Pfam" id="PF04932">
    <property type="entry name" value="Wzy_C"/>
    <property type="match status" value="1"/>
</dbReference>
<dbReference type="PANTHER" id="PTHR37422">
    <property type="entry name" value="TEICHURONIC ACID BIOSYNTHESIS PROTEIN TUAE"/>
    <property type="match status" value="1"/>
</dbReference>
<evidence type="ECO:0000256" key="3">
    <source>
        <dbReference type="ARBA" id="ARBA00022989"/>
    </source>
</evidence>
<evidence type="ECO:0000256" key="1">
    <source>
        <dbReference type="ARBA" id="ARBA00004141"/>
    </source>
</evidence>
<feature type="transmembrane region" description="Helical" evidence="5">
    <location>
        <begin position="101"/>
        <end position="122"/>
    </location>
</feature>
<dbReference type="KEGG" id="poz:I0K15_11775"/>
<evidence type="ECO:0000256" key="5">
    <source>
        <dbReference type="SAM" id="Phobius"/>
    </source>
</evidence>
<feature type="transmembrane region" description="Helical" evidence="5">
    <location>
        <begin position="38"/>
        <end position="63"/>
    </location>
</feature>
<dbReference type="PANTHER" id="PTHR37422:SF13">
    <property type="entry name" value="LIPOPOLYSACCHARIDE BIOSYNTHESIS PROTEIN PA4999-RELATED"/>
    <property type="match status" value="1"/>
</dbReference>
<dbReference type="InterPro" id="IPR051533">
    <property type="entry name" value="WaaL-like"/>
</dbReference>
<feature type="transmembrane region" description="Helical" evidence="5">
    <location>
        <begin position="75"/>
        <end position="95"/>
    </location>
</feature>
<feature type="transmembrane region" description="Helical" evidence="5">
    <location>
        <begin position="342"/>
        <end position="362"/>
    </location>
</feature>
<sequence length="424" mass="46105">MAIRPALALRPLHYFPFILIAGLPAFAALLMLPPQERIFVGLAQTLFALVPATLFFIFGDLAVRPSSTTHRPHPRLRASILLVLGWAIFSVFYVAQVPLWALFWTQFVVWGVLAACIMRAAVERHGVDLVLLFLRALLWSGPLYGAVLVLYYQLYGDVIPQEYTSLLPAFGNVRRAGHLLTLSATAGAMLVALRLGGRWTVALTLLAATIAFWAGARGTIVVLVTALPFTLLVSGQLQIRTLMRLMAALLIAAALSLLIPTPNTNFGLVNMLASLPGLESILTGAASTPSLDTLSSNRMGMWQDAVANIQLRPLTGWGYAHAPFAAYEAPMLHLHNWPLELLLAWGLPMGGLACLLVLVYWFKAQRRMGIEQAAALGVLNVATAYSLISGTYFYGVPVILMSIAWGVTLARLPGAGPDRHTYMR</sequence>
<organism evidence="7 8">
    <name type="scientific">Pontivivens ytuae</name>
    <dbReference type="NCBI Taxonomy" id="2789856"/>
    <lineage>
        <taxon>Bacteria</taxon>
        <taxon>Pseudomonadati</taxon>
        <taxon>Pseudomonadota</taxon>
        <taxon>Alphaproteobacteria</taxon>
        <taxon>Rhodobacterales</taxon>
        <taxon>Paracoccaceae</taxon>
        <taxon>Pontivivens</taxon>
    </lineage>
</organism>
<feature type="transmembrane region" description="Helical" evidence="5">
    <location>
        <begin position="12"/>
        <end position="32"/>
    </location>
</feature>
<evidence type="ECO:0000259" key="6">
    <source>
        <dbReference type="Pfam" id="PF04932"/>
    </source>
</evidence>
<keyword evidence="4 5" id="KW-0472">Membrane</keyword>
<evidence type="ECO:0000256" key="2">
    <source>
        <dbReference type="ARBA" id="ARBA00022692"/>
    </source>
</evidence>
<feature type="domain" description="O-antigen ligase-related" evidence="6">
    <location>
        <begin position="203"/>
        <end position="348"/>
    </location>
</feature>
<feature type="transmembrane region" description="Helical" evidence="5">
    <location>
        <begin position="266"/>
        <end position="286"/>
    </location>
</feature>
<comment type="subcellular location">
    <subcellularLocation>
        <location evidence="1">Membrane</location>
        <topology evidence="1">Multi-pass membrane protein</topology>
    </subcellularLocation>
</comment>
<evidence type="ECO:0000313" key="8">
    <source>
        <dbReference type="Proteomes" id="UP000594800"/>
    </source>
</evidence>
<keyword evidence="3 5" id="KW-1133">Transmembrane helix</keyword>
<reference evidence="7 8" key="1">
    <citation type="submission" date="2020-11" db="EMBL/GenBank/DDBJ databases">
        <title>Description of Pontivivens ytuae sp. nov. isolated from deep sea sediment of Mariana Trench.</title>
        <authorList>
            <person name="Wang Z."/>
            <person name="Sun Q.-L."/>
            <person name="Xu X.-D."/>
            <person name="Tang Y.-Z."/>
            <person name="Zhang J."/>
        </authorList>
    </citation>
    <scope>NUCLEOTIDE SEQUENCE [LARGE SCALE GENOMIC DNA]</scope>
    <source>
        <strain evidence="7 8">MT2928</strain>
    </source>
</reference>
<evidence type="ECO:0000313" key="7">
    <source>
        <dbReference type="EMBL" id="QPH52504.1"/>
    </source>
</evidence>
<dbReference type="InterPro" id="IPR007016">
    <property type="entry name" value="O-antigen_ligase-rel_domated"/>
</dbReference>
<protein>
    <submittedName>
        <fullName evidence="7">O-antigen ligase family protein</fullName>
    </submittedName>
</protein>
<proteinExistence type="predicted"/>
<accession>A0A7S9LNS9</accession>
<evidence type="ECO:0000256" key="4">
    <source>
        <dbReference type="ARBA" id="ARBA00023136"/>
    </source>
</evidence>
<feature type="transmembrane region" description="Helical" evidence="5">
    <location>
        <begin position="241"/>
        <end position="259"/>
    </location>
</feature>
<dbReference type="Proteomes" id="UP000594800">
    <property type="component" value="Chromosome"/>
</dbReference>
<feature type="transmembrane region" description="Helical" evidence="5">
    <location>
        <begin position="205"/>
        <end position="229"/>
    </location>
</feature>
<keyword evidence="2 5" id="KW-0812">Transmembrane</keyword>
<keyword evidence="8" id="KW-1185">Reference proteome</keyword>
<feature type="transmembrane region" description="Helical" evidence="5">
    <location>
        <begin position="175"/>
        <end position="193"/>
    </location>
</feature>
<dbReference type="GO" id="GO:0016874">
    <property type="term" value="F:ligase activity"/>
    <property type="evidence" value="ECO:0007669"/>
    <property type="project" value="UniProtKB-KW"/>
</dbReference>
<dbReference type="GO" id="GO:0016020">
    <property type="term" value="C:membrane"/>
    <property type="evidence" value="ECO:0007669"/>
    <property type="project" value="UniProtKB-SubCell"/>
</dbReference>
<name>A0A7S9LNS9_9RHOB</name>
<gene>
    <name evidence="7" type="ORF">I0K15_11775</name>
</gene>
<keyword evidence="7" id="KW-0436">Ligase</keyword>
<feature type="transmembrane region" description="Helical" evidence="5">
    <location>
        <begin position="129"/>
        <end position="155"/>
    </location>
</feature>
<dbReference type="EMBL" id="CP064942">
    <property type="protein sequence ID" value="QPH52504.1"/>
    <property type="molecule type" value="Genomic_DNA"/>
</dbReference>
<dbReference type="AlphaFoldDB" id="A0A7S9LNS9"/>